<dbReference type="AlphaFoldDB" id="A0A2A6E5I5"/>
<comment type="caution">
    <text evidence="2">The sequence shown here is derived from an EMBL/GenBank/DDBJ whole genome shotgun (WGS) entry which is preliminary data.</text>
</comment>
<name>A0A2A6E5I5_TANFO</name>
<feature type="transmembrane region" description="Helical" evidence="1">
    <location>
        <begin position="67"/>
        <end position="84"/>
    </location>
</feature>
<feature type="transmembrane region" description="Helical" evidence="1">
    <location>
        <begin position="31"/>
        <end position="47"/>
    </location>
</feature>
<evidence type="ECO:0000313" key="2">
    <source>
        <dbReference type="EMBL" id="PDP42560.1"/>
    </source>
</evidence>
<keyword evidence="1" id="KW-0472">Membrane</keyword>
<sequence length="137" mass="15528">MKAKAGILFIFLGSVFLTSEKFVDTLGSIKFYFTVLTVLTGIFFLFFQSSGIKSGIRKMFSVNVIKGLYLIGLIQAVYGILQYIEIYPSHHKAFAVTGSFENPAGFAAILSLLFPIGIYWCIRSKRWEQRIVFFLQD</sequence>
<keyword evidence="1" id="KW-0812">Transmembrane</keyword>
<keyword evidence="1" id="KW-1133">Transmembrane helix</keyword>
<dbReference type="Proteomes" id="UP000219259">
    <property type="component" value="Unassembled WGS sequence"/>
</dbReference>
<organism evidence="2 3">
    <name type="scientific">Tannerella forsythia</name>
    <name type="common">Bacteroides forsythus</name>
    <dbReference type="NCBI Taxonomy" id="28112"/>
    <lineage>
        <taxon>Bacteria</taxon>
        <taxon>Pseudomonadati</taxon>
        <taxon>Bacteroidota</taxon>
        <taxon>Bacteroidia</taxon>
        <taxon>Bacteroidales</taxon>
        <taxon>Tannerellaceae</taxon>
        <taxon>Tannerella</taxon>
    </lineage>
</organism>
<evidence type="ECO:0000256" key="1">
    <source>
        <dbReference type="SAM" id="Phobius"/>
    </source>
</evidence>
<accession>A0A2A6E5I5</accession>
<reference evidence="2 3" key="1">
    <citation type="submission" date="2017-09" db="EMBL/GenBank/DDBJ databases">
        <title>Phase variable restriction modification systems are present in the genome sequences of periodontal pathogens Prevotella intermedia, Tannerella forsythia and Porphyromonas gingivalis.</title>
        <authorList>
            <person name="Haigh R.D."/>
            <person name="Crawford L."/>
            <person name="Ralph J."/>
            <person name="Wanford J."/>
            <person name="Vartoukian S.R."/>
            <person name="Hijazib K."/>
            <person name="Wade W."/>
            <person name="Oggioni M.R."/>
        </authorList>
    </citation>
    <scope>NUCLEOTIDE SEQUENCE [LARGE SCALE GENOMIC DNA]</scope>
    <source>
        <strain evidence="2 3">WW11663</strain>
    </source>
</reference>
<dbReference type="EMBL" id="NSLJ01000048">
    <property type="protein sequence ID" value="PDP42560.1"/>
    <property type="molecule type" value="Genomic_DNA"/>
</dbReference>
<protein>
    <submittedName>
        <fullName evidence="2">Uncharacterized protein</fullName>
    </submittedName>
</protein>
<proteinExistence type="predicted"/>
<evidence type="ECO:0000313" key="3">
    <source>
        <dbReference type="Proteomes" id="UP000219259"/>
    </source>
</evidence>
<gene>
    <name evidence="2" type="ORF">CLI86_12685</name>
</gene>
<feature type="transmembrane region" description="Helical" evidence="1">
    <location>
        <begin position="104"/>
        <end position="122"/>
    </location>
</feature>